<dbReference type="Proteomes" id="UP000050795">
    <property type="component" value="Unassembled WGS sequence"/>
</dbReference>
<evidence type="ECO:0000256" key="1">
    <source>
        <dbReference type="SAM" id="MobiDB-lite"/>
    </source>
</evidence>
<sequence>MEDNSSSPDFISQSTQTCVCGMLEWDVMLRMFQSRLTVDTKAPTKSGSSKASSSSESVTSTPGTSSCSKWNSFLRSAAAAGVPPSSQNNTDNTQSQITASMSHGGTPTATNTTTNNDGVMPQLIQLGGIYAFHPYPPSVQHKMLYKVIRSSEWTKLIFIMSPLFGLPSGQIVHPGMINYQISAPCKEPSQRKLSSKWLARDACINTSELRHYSLPKPQILTIHAVHSCLTSLHFEKVGISHLILSEAPHLKSITLD</sequence>
<feature type="compositionally biased region" description="Low complexity" evidence="1">
    <location>
        <begin position="106"/>
        <end position="116"/>
    </location>
</feature>
<proteinExistence type="predicted"/>
<organism evidence="2 3">
    <name type="scientific">Trichobilharzia regenti</name>
    <name type="common">Nasal bird schistosome</name>
    <dbReference type="NCBI Taxonomy" id="157069"/>
    <lineage>
        <taxon>Eukaryota</taxon>
        <taxon>Metazoa</taxon>
        <taxon>Spiralia</taxon>
        <taxon>Lophotrochozoa</taxon>
        <taxon>Platyhelminthes</taxon>
        <taxon>Trematoda</taxon>
        <taxon>Digenea</taxon>
        <taxon>Strigeidida</taxon>
        <taxon>Schistosomatoidea</taxon>
        <taxon>Schistosomatidae</taxon>
        <taxon>Trichobilharzia</taxon>
    </lineage>
</organism>
<dbReference type="WBParaSite" id="TREG1_89420.1">
    <property type="protein sequence ID" value="TREG1_89420.1"/>
    <property type="gene ID" value="TREG1_89420"/>
</dbReference>
<name>A0AA85KMY8_TRIRE</name>
<reference evidence="2" key="1">
    <citation type="submission" date="2022-06" db="EMBL/GenBank/DDBJ databases">
        <authorList>
            <person name="Berger JAMES D."/>
            <person name="Berger JAMES D."/>
        </authorList>
    </citation>
    <scope>NUCLEOTIDE SEQUENCE [LARGE SCALE GENOMIC DNA]</scope>
</reference>
<feature type="region of interest" description="Disordered" evidence="1">
    <location>
        <begin position="40"/>
        <end position="67"/>
    </location>
</feature>
<accession>A0AA85KMY8</accession>
<feature type="compositionally biased region" description="Polar residues" evidence="1">
    <location>
        <begin position="84"/>
        <end position="105"/>
    </location>
</feature>
<feature type="region of interest" description="Disordered" evidence="1">
    <location>
        <begin position="80"/>
        <end position="117"/>
    </location>
</feature>
<keyword evidence="2" id="KW-1185">Reference proteome</keyword>
<dbReference type="AlphaFoldDB" id="A0AA85KMY8"/>
<protein>
    <submittedName>
        <fullName evidence="3">Uncharacterized protein</fullName>
    </submittedName>
</protein>
<evidence type="ECO:0000313" key="2">
    <source>
        <dbReference type="Proteomes" id="UP000050795"/>
    </source>
</evidence>
<reference evidence="3" key="2">
    <citation type="submission" date="2023-11" db="UniProtKB">
        <authorList>
            <consortium name="WormBaseParasite"/>
        </authorList>
    </citation>
    <scope>IDENTIFICATION</scope>
</reference>
<feature type="compositionally biased region" description="Low complexity" evidence="1">
    <location>
        <begin position="40"/>
        <end position="66"/>
    </location>
</feature>
<evidence type="ECO:0000313" key="3">
    <source>
        <dbReference type="WBParaSite" id="TREG1_89420.1"/>
    </source>
</evidence>